<feature type="domain" description="Galactosyltransferase C-terminal" evidence="11">
    <location>
        <begin position="142"/>
        <end position="214"/>
    </location>
</feature>
<keyword evidence="4" id="KW-0328">Glycosyltransferase</keyword>
<dbReference type="EMBL" id="CALNXK010000003">
    <property type="protein sequence ID" value="CAH3034643.1"/>
    <property type="molecule type" value="Genomic_DNA"/>
</dbReference>
<evidence type="ECO:0000256" key="4">
    <source>
        <dbReference type="ARBA" id="ARBA00022676"/>
    </source>
</evidence>
<keyword evidence="10" id="KW-0325">Glycoprotein</keyword>
<evidence type="ECO:0000256" key="3">
    <source>
        <dbReference type="ARBA" id="ARBA00005735"/>
    </source>
</evidence>
<name>A0ABN8MW16_9CNID</name>
<dbReference type="InterPro" id="IPR029044">
    <property type="entry name" value="Nucleotide-diphossugar_trans"/>
</dbReference>
<dbReference type="PANTHER" id="PTHR19300:SF57">
    <property type="entry name" value="BETA-1,4-N-ACETYLGALACTOSAMINYLTRANSFERASE"/>
    <property type="match status" value="1"/>
</dbReference>
<evidence type="ECO:0000256" key="6">
    <source>
        <dbReference type="ARBA" id="ARBA00022692"/>
    </source>
</evidence>
<dbReference type="SUPFAM" id="SSF53448">
    <property type="entry name" value="Nucleotide-diphospho-sugar transferases"/>
    <property type="match status" value="1"/>
</dbReference>
<evidence type="ECO:0000259" key="11">
    <source>
        <dbReference type="Pfam" id="PF02709"/>
    </source>
</evidence>
<dbReference type="InterPro" id="IPR027995">
    <property type="entry name" value="Galactosyl_T_N"/>
</dbReference>
<dbReference type="Gene3D" id="3.90.550.10">
    <property type="entry name" value="Spore Coat Polysaccharide Biosynthesis Protein SpsA, Chain A"/>
    <property type="match status" value="1"/>
</dbReference>
<keyword evidence="7" id="KW-0735">Signal-anchor</keyword>
<accession>A0ABN8MW16</accession>
<keyword evidence="6" id="KW-0812">Transmembrane</keyword>
<keyword evidence="14" id="KW-1185">Reference proteome</keyword>
<keyword evidence="8" id="KW-1133">Transmembrane helix</keyword>
<evidence type="ECO:0000256" key="1">
    <source>
        <dbReference type="ARBA" id="ARBA00004606"/>
    </source>
</evidence>
<dbReference type="Pfam" id="PF02709">
    <property type="entry name" value="Glyco_transf_7C"/>
    <property type="match status" value="1"/>
</dbReference>
<keyword evidence="9" id="KW-0472">Membrane</keyword>
<keyword evidence="5" id="KW-0808">Transferase</keyword>
<evidence type="ECO:0000313" key="13">
    <source>
        <dbReference type="EMBL" id="CAH3034643.1"/>
    </source>
</evidence>
<proteinExistence type="inferred from homology"/>
<evidence type="ECO:0000256" key="5">
    <source>
        <dbReference type="ARBA" id="ARBA00022679"/>
    </source>
</evidence>
<evidence type="ECO:0000313" key="14">
    <source>
        <dbReference type="Proteomes" id="UP001159405"/>
    </source>
</evidence>
<reference evidence="13 14" key="1">
    <citation type="submission" date="2022-05" db="EMBL/GenBank/DDBJ databases">
        <authorList>
            <consortium name="Genoscope - CEA"/>
            <person name="William W."/>
        </authorList>
    </citation>
    <scope>NUCLEOTIDE SEQUENCE [LARGE SCALE GENOMIC DNA]</scope>
</reference>
<feature type="domain" description="Galactosyltransferase N-terminal" evidence="12">
    <location>
        <begin position="10"/>
        <end position="138"/>
    </location>
</feature>
<evidence type="ECO:0000256" key="8">
    <source>
        <dbReference type="ARBA" id="ARBA00022989"/>
    </source>
</evidence>
<dbReference type="PANTHER" id="PTHR19300">
    <property type="entry name" value="BETA-1,4-GALACTOSYLTRANSFERASE"/>
    <property type="match status" value="1"/>
</dbReference>
<evidence type="ECO:0000256" key="10">
    <source>
        <dbReference type="ARBA" id="ARBA00023180"/>
    </source>
</evidence>
<evidence type="ECO:0000256" key="2">
    <source>
        <dbReference type="ARBA" id="ARBA00004922"/>
    </source>
</evidence>
<dbReference type="CDD" id="cd00899">
    <property type="entry name" value="b4GalT"/>
    <property type="match status" value="1"/>
</dbReference>
<gene>
    <name evidence="13" type="ORF">PLOB_00025056</name>
</gene>
<sequence>MYTFFLLPVGPIYVSTSVSKMDDVAKEISYEFNGWVRNGGRWKPTECRARVKIALIIPFRNRYEQISIFLRHIHPLLRKQYLDYRIFSVEQIGDAPFNRAKLFNIGFKEALKFDDFKCFVFHDVDLMPENDRNEYSCPSSPRHMSVAVDKFDYRQIFGGVGSFTKEHFELINGYSNIFWGWGGEDDNLFRSRITAKGLTLSRPSSKKGRYKMLKMFHVFSKYCLHRLARMDQALKEMDNDGLNSLKYSTEVTEYPLFTLIRANLENAL</sequence>
<dbReference type="PRINTS" id="PR02050">
    <property type="entry name" value="B14GALTRFASE"/>
</dbReference>
<evidence type="ECO:0000256" key="7">
    <source>
        <dbReference type="ARBA" id="ARBA00022968"/>
    </source>
</evidence>
<protein>
    <recommendedName>
        <fullName evidence="15">Beta-1,4-N-acetylgalactosaminyltransferase bre-4</fullName>
    </recommendedName>
</protein>
<dbReference type="InterPro" id="IPR027791">
    <property type="entry name" value="Galactosyl_T_C"/>
</dbReference>
<dbReference type="Pfam" id="PF13733">
    <property type="entry name" value="Glyco_transf_7N"/>
    <property type="match status" value="1"/>
</dbReference>
<evidence type="ECO:0000256" key="9">
    <source>
        <dbReference type="ARBA" id="ARBA00023136"/>
    </source>
</evidence>
<evidence type="ECO:0008006" key="15">
    <source>
        <dbReference type="Google" id="ProtNLM"/>
    </source>
</evidence>
<comment type="pathway">
    <text evidence="2">Protein modification; protein glycosylation.</text>
</comment>
<dbReference type="Proteomes" id="UP001159405">
    <property type="component" value="Unassembled WGS sequence"/>
</dbReference>
<comment type="similarity">
    <text evidence="3">Belongs to the glycosyltransferase 7 family.</text>
</comment>
<comment type="subcellular location">
    <subcellularLocation>
        <location evidence="1">Membrane</location>
        <topology evidence="1">Single-pass type II membrane protein</topology>
    </subcellularLocation>
</comment>
<evidence type="ECO:0000259" key="12">
    <source>
        <dbReference type="Pfam" id="PF13733"/>
    </source>
</evidence>
<comment type="caution">
    <text evidence="13">The sequence shown here is derived from an EMBL/GenBank/DDBJ whole genome shotgun (WGS) entry which is preliminary data.</text>
</comment>
<organism evidence="13 14">
    <name type="scientific">Porites lobata</name>
    <dbReference type="NCBI Taxonomy" id="104759"/>
    <lineage>
        <taxon>Eukaryota</taxon>
        <taxon>Metazoa</taxon>
        <taxon>Cnidaria</taxon>
        <taxon>Anthozoa</taxon>
        <taxon>Hexacorallia</taxon>
        <taxon>Scleractinia</taxon>
        <taxon>Fungiina</taxon>
        <taxon>Poritidae</taxon>
        <taxon>Porites</taxon>
    </lineage>
</organism>
<dbReference type="InterPro" id="IPR003859">
    <property type="entry name" value="Galactosyl_T"/>
</dbReference>